<name>A0ABQ5QYE4_9ACTN</name>
<gene>
    <name evidence="2" type="ORF">Pa4123_48440</name>
</gene>
<accession>A0ABQ5QYE4</accession>
<protein>
    <recommendedName>
        <fullName evidence="1">AttH domain-containing protein</fullName>
    </recommendedName>
</protein>
<dbReference type="InterPro" id="IPR023374">
    <property type="entry name" value="AttH-like_dom_sf"/>
</dbReference>
<dbReference type="Gene3D" id="2.40.370.10">
    <property type="entry name" value="AttH-like domain"/>
    <property type="match status" value="1"/>
</dbReference>
<dbReference type="RefSeq" id="WP_281899329.1">
    <property type="nucleotide sequence ID" value="NZ_BSDI01000025.1"/>
</dbReference>
<dbReference type="CDD" id="cd22187">
    <property type="entry name" value="asqI-like"/>
    <property type="match status" value="1"/>
</dbReference>
<evidence type="ECO:0000313" key="2">
    <source>
        <dbReference type="EMBL" id="GLH99568.1"/>
    </source>
</evidence>
<dbReference type="EMBL" id="BSDI01000025">
    <property type="protein sequence ID" value="GLH99568.1"/>
    <property type="molecule type" value="Genomic_DNA"/>
</dbReference>
<evidence type="ECO:0000313" key="3">
    <source>
        <dbReference type="Proteomes" id="UP001144280"/>
    </source>
</evidence>
<reference evidence="2" key="1">
    <citation type="submission" date="2022-12" db="EMBL/GenBank/DDBJ databases">
        <title>New Phytohabitans aurantiacus sp. RD004123 nov., an actinomycete isolated from soil.</title>
        <authorList>
            <person name="Triningsih D.W."/>
            <person name="Harunari E."/>
            <person name="Igarashi Y."/>
        </authorList>
    </citation>
    <scope>NUCLEOTIDE SEQUENCE</scope>
    <source>
        <strain evidence="2">RD004123</strain>
    </source>
</reference>
<dbReference type="Pfam" id="PF07143">
    <property type="entry name" value="CrtC"/>
    <property type="match status" value="1"/>
</dbReference>
<proteinExistence type="predicted"/>
<dbReference type="InterPro" id="IPR010791">
    <property type="entry name" value="AttH_dom"/>
</dbReference>
<sequence length="356" mass="39530">MDDLLGTSAADYARFGLEADSIAAWEDGARTDNRPGTYEWWYFDAHLDDGATIVVVFMNKPMASAGGPLSPLLRLGVVLPGGRSLQQVVPFEAEQWSAATDHADVRLGVNRFRGDLREYRIQATAGDVSVDLTLRGEIPPWRPATGHLVYGKRRELTFAWLPSVPQGRVTGSYTVDGETRAASGTGYHDHNWGNVPLHRIVHHWYWARGQAGPYTAIAAHITATKRYRYRPVTVFMLARDGRIIADEGSLVRFETDGVFVDERTGKPVAAATRYVYENGDDRIVVSFARERDIAVTKLVDEMTGWKKAAARLAGFDGAILRFTGPMTVTVYRAGAVIEHHTDPAIWDLVYLGRNLR</sequence>
<feature type="domain" description="AttH" evidence="1">
    <location>
        <begin position="95"/>
        <end position="194"/>
    </location>
</feature>
<organism evidence="2 3">
    <name type="scientific">Phytohabitans aurantiacus</name>
    <dbReference type="NCBI Taxonomy" id="3016789"/>
    <lineage>
        <taxon>Bacteria</taxon>
        <taxon>Bacillati</taxon>
        <taxon>Actinomycetota</taxon>
        <taxon>Actinomycetes</taxon>
        <taxon>Micromonosporales</taxon>
        <taxon>Micromonosporaceae</taxon>
    </lineage>
</organism>
<dbReference type="SUPFAM" id="SSF159245">
    <property type="entry name" value="AttH-like"/>
    <property type="match status" value="1"/>
</dbReference>
<dbReference type="Proteomes" id="UP001144280">
    <property type="component" value="Unassembled WGS sequence"/>
</dbReference>
<comment type="caution">
    <text evidence="2">The sequence shown here is derived from an EMBL/GenBank/DDBJ whole genome shotgun (WGS) entry which is preliminary data.</text>
</comment>
<evidence type="ECO:0000259" key="1">
    <source>
        <dbReference type="Pfam" id="PF07143"/>
    </source>
</evidence>
<keyword evidence="3" id="KW-1185">Reference proteome</keyword>